<evidence type="ECO:0000259" key="1">
    <source>
        <dbReference type="Pfam" id="PF08241"/>
    </source>
</evidence>
<feature type="domain" description="Methyltransferase type 11" evidence="1">
    <location>
        <begin position="67"/>
        <end position="163"/>
    </location>
</feature>
<reference evidence="2 3" key="1">
    <citation type="journal article" date="2017" name="Infect. Genet. Evol.">
        <title>The new phylogeny of the genus Mycobacterium: The old and the news.</title>
        <authorList>
            <person name="Tortoli E."/>
            <person name="Fedrizzi T."/>
            <person name="Meehan C.J."/>
            <person name="Trovato A."/>
            <person name="Grottola A."/>
            <person name="Giacobazzi E."/>
            <person name="Serpini G.F."/>
            <person name="Tagliazucchi S."/>
            <person name="Fabio A."/>
            <person name="Bettua C."/>
            <person name="Bertorelli R."/>
            <person name="Frascaro F."/>
            <person name="De Sanctis V."/>
            <person name="Pecorari M."/>
            <person name="Jousson O."/>
            <person name="Segata N."/>
            <person name="Cirillo D.M."/>
        </authorList>
    </citation>
    <scope>NUCLEOTIDE SEQUENCE [LARGE SCALE GENOMIC DNA]</scope>
    <source>
        <strain evidence="2 3">CIP1034565</strain>
    </source>
</reference>
<dbReference type="InterPro" id="IPR029063">
    <property type="entry name" value="SAM-dependent_MTases_sf"/>
</dbReference>
<dbReference type="Gene3D" id="3.40.50.150">
    <property type="entry name" value="Vaccinia Virus protein VP39"/>
    <property type="match status" value="1"/>
</dbReference>
<dbReference type="STRING" id="85968.GCA_900073015_03358"/>
<protein>
    <submittedName>
        <fullName evidence="2">Class I SAM-dependent methyltransferase</fullName>
    </submittedName>
</protein>
<name>A0A2G5P748_9MYCO</name>
<dbReference type="Pfam" id="PF08241">
    <property type="entry name" value="Methyltransf_11"/>
    <property type="match status" value="1"/>
</dbReference>
<keyword evidence="2" id="KW-0808">Transferase</keyword>
<gene>
    <name evidence="2" type="ORF">CQY22_015710</name>
</gene>
<dbReference type="OrthoDB" id="65624at2"/>
<evidence type="ECO:0000313" key="3">
    <source>
        <dbReference type="Proteomes" id="UP000230551"/>
    </source>
</evidence>
<dbReference type="GO" id="GO:0032259">
    <property type="term" value="P:methylation"/>
    <property type="evidence" value="ECO:0007669"/>
    <property type="project" value="UniProtKB-KW"/>
</dbReference>
<comment type="caution">
    <text evidence="2">The sequence shown here is derived from an EMBL/GenBank/DDBJ whole genome shotgun (WGS) entry which is preliminary data.</text>
</comment>
<evidence type="ECO:0000313" key="2">
    <source>
        <dbReference type="EMBL" id="PIB73714.1"/>
    </source>
</evidence>
<dbReference type="InterPro" id="IPR013216">
    <property type="entry name" value="Methyltransf_11"/>
</dbReference>
<sequence>MVSDVVNVSRVWQNPAFAGTVGASYDWAMGRQSVARRFGRLVMGADVDRVYRAMDVVAEMPDGAAILDVPCGSGIVMLRLRADQRVRYVGLDISAPMLQRARRRIPAERRDRVEIIEGSIEQMPFGDGEFDLCVCFNGLHCVPDPAVAVAEIARCLKPGGRLVGEFAVRGQLRRSDAYMTVLRATGTFGPGGAVADARRWLTEAGLVIDGLECTGAIAHFDAHRPG</sequence>
<organism evidence="2 3">
    <name type="scientific">Mycolicibacterium brumae</name>
    <dbReference type="NCBI Taxonomy" id="85968"/>
    <lineage>
        <taxon>Bacteria</taxon>
        <taxon>Bacillati</taxon>
        <taxon>Actinomycetota</taxon>
        <taxon>Actinomycetes</taxon>
        <taxon>Mycobacteriales</taxon>
        <taxon>Mycobacteriaceae</taxon>
        <taxon>Mycolicibacterium</taxon>
    </lineage>
</organism>
<keyword evidence="3" id="KW-1185">Reference proteome</keyword>
<dbReference type="PANTHER" id="PTHR43591">
    <property type="entry name" value="METHYLTRANSFERASE"/>
    <property type="match status" value="1"/>
</dbReference>
<dbReference type="GO" id="GO:0008757">
    <property type="term" value="F:S-adenosylmethionine-dependent methyltransferase activity"/>
    <property type="evidence" value="ECO:0007669"/>
    <property type="project" value="InterPro"/>
</dbReference>
<keyword evidence="2" id="KW-0489">Methyltransferase</keyword>
<dbReference type="Proteomes" id="UP000230551">
    <property type="component" value="Unassembled WGS sequence"/>
</dbReference>
<dbReference type="CDD" id="cd02440">
    <property type="entry name" value="AdoMet_MTases"/>
    <property type="match status" value="1"/>
</dbReference>
<dbReference type="AlphaFoldDB" id="A0A2G5P748"/>
<proteinExistence type="predicted"/>
<dbReference type="EMBL" id="PDCN02000025">
    <property type="protein sequence ID" value="PIB73714.1"/>
    <property type="molecule type" value="Genomic_DNA"/>
</dbReference>
<accession>A0A2G5P748</accession>
<dbReference type="SUPFAM" id="SSF53335">
    <property type="entry name" value="S-adenosyl-L-methionine-dependent methyltransferases"/>
    <property type="match status" value="1"/>
</dbReference>